<dbReference type="NCBIfam" id="TIGR04336">
    <property type="entry name" value="AmmeMemoSam_B"/>
    <property type="match status" value="1"/>
</dbReference>
<dbReference type="RefSeq" id="WP_069702644.1">
    <property type="nucleotide sequence ID" value="NZ_MJAT01000035.1"/>
</dbReference>
<dbReference type="InterPro" id="IPR023473">
    <property type="entry name" value="AMMECR1"/>
</dbReference>
<dbReference type="OrthoDB" id="159752at2"/>
<dbReference type="InterPro" id="IPR002733">
    <property type="entry name" value="AMMECR1_domain"/>
</dbReference>
<dbReference type="GO" id="GO:0008198">
    <property type="term" value="F:ferrous iron binding"/>
    <property type="evidence" value="ECO:0007669"/>
    <property type="project" value="InterPro"/>
</dbReference>
<proteinExistence type="predicted"/>
<protein>
    <recommendedName>
        <fullName evidence="1">AMMECR1 domain-containing protein</fullName>
    </recommendedName>
</protein>
<dbReference type="PANTHER" id="PTHR13016">
    <property type="entry name" value="AMMECR1 HOMOLOG"/>
    <property type="match status" value="1"/>
</dbReference>
<dbReference type="SUPFAM" id="SSF143447">
    <property type="entry name" value="AMMECR1-like"/>
    <property type="match status" value="1"/>
</dbReference>
<gene>
    <name evidence="2" type="ORF">BHU72_06870</name>
</gene>
<dbReference type="NCBIfam" id="TIGR04335">
    <property type="entry name" value="AmmeMemoSam_A"/>
    <property type="match status" value="1"/>
</dbReference>
<organism evidence="2 3">
    <name type="scientific">Desulfuribacillus stibiiarsenatis</name>
    <dbReference type="NCBI Taxonomy" id="1390249"/>
    <lineage>
        <taxon>Bacteria</taxon>
        <taxon>Bacillati</taxon>
        <taxon>Bacillota</taxon>
        <taxon>Desulfuribacillia</taxon>
        <taxon>Desulfuribacillales</taxon>
        <taxon>Desulfuribacillaceae</taxon>
        <taxon>Desulfuribacillus</taxon>
    </lineage>
</organism>
<keyword evidence="3" id="KW-1185">Reference proteome</keyword>
<dbReference type="GO" id="GO:0016702">
    <property type="term" value="F:oxidoreductase activity, acting on single donors with incorporation of molecular oxygen, incorporation of two atoms of oxygen"/>
    <property type="evidence" value="ECO:0007669"/>
    <property type="project" value="UniProtKB-ARBA"/>
</dbReference>
<dbReference type="InterPro" id="IPR036071">
    <property type="entry name" value="AMMECR1_dom_sf"/>
</dbReference>
<dbReference type="PROSITE" id="PS51112">
    <property type="entry name" value="AMMECR1"/>
    <property type="match status" value="1"/>
</dbReference>
<sequence length="482" mass="54201">MLNNRTDRSISNFLGAVIVPHPPIIVPEIGQGNEITAQKTIDGLQQIARHIKELQPKVIVCITPHGNVFADGICILEAEQLKGNFGNFGRANVSMEKRVNQPLLHAIERELADADVPLVMMNETLARQYQASMELDHGCLVPLYYINQEYQEYEIVHISIGKLHAKELYQIGIRLRDAIEATDISTLIMASGDLSHTLKEDGPYGYEPEGPQFDEMLVRIFRDGKYEELFTIPENVAESAATCAMESIIMAVGAFEGTKLETKLISYEGPFGVGYMNAIMIPLHQEANSLLQSIERQLHGMRNQPIEIQDEYIRLARAAIEKYVWDQQELQWSEYRESTTVSRLEQEQAGVFVSIHKHGQLRGCIGTIQATTENLASEIIRNAIAAATEDPRFVPIRIQELEHLEVKVDILHPSERIESLSQLDVKKYGVIVESKGRRGLLLPNLAGIDEVAEQVAIAREKAGIGESEVIVMYRFEVERHEL</sequence>
<dbReference type="CDD" id="cd07951">
    <property type="entry name" value="ED_3B_N_AMMECR1"/>
    <property type="match status" value="1"/>
</dbReference>
<feature type="domain" description="AMMECR1" evidence="1">
    <location>
        <begin position="307"/>
        <end position="482"/>
    </location>
</feature>
<dbReference type="Pfam" id="PF02900">
    <property type="entry name" value="LigB"/>
    <property type="match status" value="1"/>
</dbReference>
<accession>A0A1E5L4L5</accession>
<reference evidence="2 3" key="1">
    <citation type="submission" date="2016-09" db="EMBL/GenBank/DDBJ databases">
        <title>Desulfuribacillus arsenicus sp. nov., an obligately anaerobic, dissimilatory arsenic- and antimonate-reducing bacterium isolated from anoxic sediments.</title>
        <authorList>
            <person name="Abin C.A."/>
            <person name="Hollibaugh J.T."/>
        </authorList>
    </citation>
    <scope>NUCLEOTIDE SEQUENCE [LARGE SCALE GENOMIC DNA]</scope>
    <source>
        <strain evidence="2 3">MLFW-2</strain>
    </source>
</reference>
<comment type="caution">
    <text evidence="2">The sequence shown here is derived from an EMBL/GenBank/DDBJ whole genome shotgun (WGS) entry which is preliminary data.</text>
</comment>
<dbReference type="InterPro" id="IPR004183">
    <property type="entry name" value="Xdiol_dOase_suB"/>
</dbReference>
<evidence type="ECO:0000259" key="1">
    <source>
        <dbReference type="PROSITE" id="PS51112"/>
    </source>
</evidence>
<dbReference type="EMBL" id="MJAT01000035">
    <property type="protein sequence ID" value="OEH84909.1"/>
    <property type="molecule type" value="Genomic_DNA"/>
</dbReference>
<name>A0A1E5L4L5_9FIRM</name>
<dbReference type="SUPFAM" id="SSF53213">
    <property type="entry name" value="LigB-like"/>
    <property type="match status" value="1"/>
</dbReference>
<dbReference type="InterPro" id="IPR027485">
    <property type="entry name" value="AMMECR1_N"/>
</dbReference>
<dbReference type="Gene3D" id="3.40.830.10">
    <property type="entry name" value="LigB-like"/>
    <property type="match status" value="1"/>
</dbReference>
<dbReference type="Proteomes" id="UP000095255">
    <property type="component" value="Unassembled WGS sequence"/>
</dbReference>
<dbReference type="NCBIfam" id="TIGR00296">
    <property type="entry name" value="TIGR00296 family protein"/>
    <property type="match status" value="1"/>
</dbReference>
<evidence type="ECO:0000313" key="3">
    <source>
        <dbReference type="Proteomes" id="UP000095255"/>
    </source>
</evidence>
<dbReference type="Pfam" id="PF01871">
    <property type="entry name" value="AMMECR1"/>
    <property type="match status" value="1"/>
</dbReference>
<dbReference type="InterPro" id="IPR027623">
    <property type="entry name" value="AmmeMemoSam_A"/>
</dbReference>
<dbReference type="STRING" id="1390249.BHU72_06870"/>
<evidence type="ECO:0000313" key="2">
    <source>
        <dbReference type="EMBL" id="OEH84909.1"/>
    </source>
</evidence>
<dbReference type="Gene3D" id="3.30.700.20">
    <property type="entry name" value="Hypothetical protein ph0010, domain 1"/>
    <property type="match status" value="1"/>
</dbReference>
<dbReference type="PANTHER" id="PTHR13016:SF0">
    <property type="entry name" value="AMME SYNDROME CANDIDATE GENE 1 PROTEIN"/>
    <property type="match status" value="1"/>
</dbReference>
<dbReference type="AlphaFoldDB" id="A0A1E5L4L5"/>